<dbReference type="InterPro" id="IPR001932">
    <property type="entry name" value="PPM-type_phosphatase-like_dom"/>
</dbReference>
<proteinExistence type="inferred from homology"/>
<feature type="compositionally biased region" description="Low complexity" evidence="5">
    <location>
        <begin position="125"/>
        <end position="143"/>
    </location>
</feature>
<dbReference type="InterPro" id="IPR036457">
    <property type="entry name" value="PPM-type-like_dom_sf"/>
</dbReference>
<feature type="region of interest" description="Disordered" evidence="5">
    <location>
        <begin position="125"/>
        <end position="150"/>
    </location>
</feature>
<feature type="domain" description="PPM-type phosphatase" evidence="6">
    <location>
        <begin position="191"/>
        <end position="573"/>
    </location>
</feature>
<dbReference type="Proteomes" id="UP001648503">
    <property type="component" value="Unassembled WGS sequence"/>
</dbReference>
<comment type="similarity">
    <text evidence="4">Belongs to the PP2C family.</text>
</comment>
<dbReference type="PROSITE" id="PS01032">
    <property type="entry name" value="PPM_1"/>
    <property type="match status" value="1"/>
</dbReference>
<evidence type="ECO:0000259" key="6">
    <source>
        <dbReference type="PROSITE" id="PS51746"/>
    </source>
</evidence>
<dbReference type="InterPro" id="IPR000222">
    <property type="entry name" value="PP2C_BS"/>
</dbReference>
<dbReference type="PROSITE" id="PS51746">
    <property type="entry name" value="PPM_2"/>
    <property type="match status" value="1"/>
</dbReference>
<dbReference type="SMART" id="SM00332">
    <property type="entry name" value="PP2Cc"/>
    <property type="match status" value="1"/>
</dbReference>
<name>A0ABQ8F8G9_9FUNG</name>
<evidence type="ECO:0000256" key="2">
    <source>
        <dbReference type="ARBA" id="ARBA00022801"/>
    </source>
</evidence>
<dbReference type="EMBL" id="JAFCIX010000340">
    <property type="protein sequence ID" value="KAH6594031.1"/>
    <property type="molecule type" value="Genomic_DNA"/>
</dbReference>
<evidence type="ECO:0000256" key="1">
    <source>
        <dbReference type="ARBA" id="ARBA00022723"/>
    </source>
</evidence>
<evidence type="ECO:0000256" key="4">
    <source>
        <dbReference type="RuleBase" id="RU003465"/>
    </source>
</evidence>
<dbReference type="Pfam" id="PF00481">
    <property type="entry name" value="PP2C"/>
    <property type="match status" value="1"/>
</dbReference>
<dbReference type="CDD" id="cd00143">
    <property type="entry name" value="PP2Cc"/>
    <property type="match status" value="1"/>
</dbReference>
<dbReference type="PANTHER" id="PTHR13832">
    <property type="entry name" value="PROTEIN PHOSPHATASE 2C"/>
    <property type="match status" value="1"/>
</dbReference>
<keyword evidence="1" id="KW-0479">Metal-binding</keyword>
<dbReference type="Gene3D" id="3.60.40.10">
    <property type="entry name" value="PPM-type phosphatase domain"/>
    <property type="match status" value="1"/>
</dbReference>
<keyword evidence="8" id="KW-1185">Reference proteome</keyword>
<dbReference type="SUPFAM" id="SSF81606">
    <property type="entry name" value="PP2C-like"/>
    <property type="match status" value="1"/>
</dbReference>
<dbReference type="PANTHER" id="PTHR13832:SF792">
    <property type="entry name" value="GM14286P"/>
    <property type="match status" value="1"/>
</dbReference>
<accession>A0ABQ8F8G9</accession>
<gene>
    <name evidence="7" type="ORF">BASA50_006937</name>
</gene>
<evidence type="ECO:0000256" key="5">
    <source>
        <dbReference type="SAM" id="MobiDB-lite"/>
    </source>
</evidence>
<reference evidence="7 8" key="1">
    <citation type="submission" date="2021-02" db="EMBL/GenBank/DDBJ databases">
        <title>Variation within the Batrachochytrium salamandrivorans European outbreak.</title>
        <authorList>
            <person name="Kelly M."/>
            <person name="Pasmans F."/>
            <person name="Shea T.P."/>
            <person name="Munoz J.F."/>
            <person name="Carranza S."/>
            <person name="Cuomo C.A."/>
            <person name="Martel A."/>
        </authorList>
    </citation>
    <scope>NUCLEOTIDE SEQUENCE [LARGE SCALE GENOMIC DNA]</scope>
    <source>
        <strain evidence="7 8">AMFP18/2</strain>
    </source>
</reference>
<protein>
    <recommendedName>
        <fullName evidence="6">PPM-type phosphatase domain-containing protein</fullName>
    </recommendedName>
</protein>
<keyword evidence="3 4" id="KW-0904">Protein phosphatase</keyword>
<evidence type="ECO:0000256" key="3">
    <source>
        <dbReference type="ARBA" id="ARBA00022912"/>
    </source>
</evidence>
<sequence>MAPLLRISTGASMSMHHILSTTRRTVIGFTTRPAVTTRRTVVPTVKALSLYPRCYIPFRVCSPASTTLVASLCLHPTTSSNLSYSTSAAPLGHSKQQTSQSNKLAIVMVLLLATAGVYAIMSSTESTTSNNNNDNTTTTINPNRQDLPPVTRLLSDDQVTDILTRHQRSMDPSLAFSESQSSLSSESHTPIFRIDANSVASNTPIEDYYAHAKFGNGILLGMFDGHGGPECGRIVSKYLLSYIAKAITDLNLKKQEPGMERTADHHRAIKHAIKTAFVRLDTDIINGAFTTSGNIAAEVVSRGTIASWILGLAAFSRNECLASLRTSLSGACALVAYIDGDDVYVACTGDCRAVLARRVDYSEHRGKTASPATMSYISVPLSADQTFKNPKEYARLVDDHPGEDVIIKGRILGGLMPTRAFGDARYKWTKYQQRVILPSLYPDGRRGIPRNYKTPPYVTAEPEVIHYERDTHDEFLIMATDGLWDEVTSDISAQLVGDKFGRGATKDSASAVASATDAAVVDVGANAASVLVWSALSDGDTVPDNDRIRHILSISNGKSRRYRDDITVNVAYFGNGSSEHYGESGLRKPIPGAVGIPMVDLGLAKPKHHHLTSWVEFLKHQPTQSSGYPTSKL</sequence>
<organism evidence="7 8">
    <name type="scientific">Batrachochytrium salamandrivorans</name>
    <dbReference type="NCBI Taxonomy" id="1357716"/>
    <lineage>
        <taxon>Eukaryota</taxon>
        <taxon>Fungi</taxon>
        <taxon>Fungi incertae sedis</taxon>
        <taxon>Chytridiomycota</taxon>
        <taxon>Chytridiomycota incertae sedis</taxon>
        <taxon>Chytridiomycetes</taxon>
        <taxon>Rhizophydiales</taxon>
        <taxon>Rhizophydiales incertae sedis</taxon>
        <taxon>Batrachochytrium</taxon>
    </lineage>
</organism>
<dbReference type="InterPro" id="IPR015655">
    <property type="entry name" value="PP2C"/>
</dbReference>
<evidence type="ECO:0000313" key="7">
    <source>
        <dbReference type="EMBL" id="KAH6594031.1"/>
    </source>
</evidence>
<keyword evidence="2 4" id="KW-0378">Hydrolase</keyword>
<evidence type="ECO:0000313" key="8">
    <source>
        <dbReference type="Proteomes" id="UP001648503"/>
    </source>
</evidence>
<comment type="caution">
    <text evidence="7">The sequence shown here is derived from an EMBL/GenBank/DDBJ whole genome shotgun (WGS) entry which is preliminary data.</text>
</comment>